<evidence type="ECO:0000313" key="3">
    <source>
        <dbReference type="Proteomes" id="UP000572817"/>
    </source>
</evidence>
<name>A0A8H4INL6_9PEZI</name>
<reference evidence="2" key="1">
    <citation type="submission" date="2020-04" db="EMBL/GenBank/DDBJ databases">
        <title>Genome Assembly and Annotation of Botryosphaeria dothidea sdau 11-99, a Latent Pathogen of Apple Fruit Ring Rot in China.</title>
        <authorList>
            <person name="Yu C."/>
            <person name="Diao Y."/>
            <person name="Lu Q."/>
            <person name="Zhao J."/>
            <person name="Cui S."/>
            <person name="Peng C."/>
            <person name="He B."/>
            <person name="Liu H."/>
        </authorList>
    </citation>
    <scope>NUCLEOTIDE SEQUENCE [LARGE SCALE GENOMIC DNA]</scope>
    <source>
        <strain evidence="2">Sdau11-99</strain>
    </source>
</reference>
<dbReference type="AlphaFoldDB" id="A0A8H4INL6"/>
<evidence type="ECO:0000313" key="2">
    <source>
        <dbReference type="EMBL" id="KAF4304850.1"/>
    </source>
</evidence>
<organism evidence="2 3">
    <name type="scientific">Botryosphaeria dothidea</name>
    <dbReference type="NCBI Taxonomy" id="55169"/>
    <lineage>
        <taxon>Eukaryota</taxon>
        <taxon>Fungi</taxon>
        <taxon>Dikarya</taxon>
        <taxon>Ascomycota</taxon>
        <taxon>Pezizomycotina</taxon>
        <taxon>Dothideomycetes</taxon>
        <taxon>Dothideomycetes incertae sedis</taxon>
        <taxon>Botryosphaeriales</taxon>
        <taxon>Botryosphaeriaceae</taxon>
        <taxon>Botryosphaeria</taxon>
    </lineage>
</organism>
<feature type="region of interest" description="Disordered" evidence="1">
    <location>
        <begin position="207"/>
        <end position="235"/>
    </location>
</feature>
<sequence>MDTAVEEPPTPEKAEKPWSVKVTLVPRRKDSANFHLTVDKAFSHVLKGRPWVLLIGYRAHNDYFGRIALRQLPPEISSGDLWDYFFLDHHCIAHGQDARRYPIHRTSRFRFVVGKRFKELPAVFRLQRLCRLDRADLIYEYSPSPPPYTSQRNTLQTQPDAPADNRLATPLGVLATAASASVLGHALNRHPTSQSATAQSLRSLVARRTDQTMSTHTETRSASSAEEIRARDAYQPQSLEQRRFVASSADCYYSGKKQERKMTVREKTKEPLQFKLQNLLHHRNKEDAA</sequence>
<gene>
    <name evidence="2" type="ORF">GTA08_BOTSDO14207</name>
</gene>
<comment type="caution">
    <text evidence="2">The sequence shown here is derived from an EMBL/GenBank/DDBJ whole genome shotgun (WGS) entry which is preliminary data.</text>
</comment>
<proteinExistence type="predicted"/>
<keyword evidence="3" id="KW-1185">Reference proteome</keyword>
<accession>A0A8H4INL6</accession>
<dbReference type="EMBL" id="WWBZ02000044">
    <property type="protein sequence ID" value="KAF4304850.1"/>
    <property type="molecule type" value="Genomic_DNA"/>
</dbReference>
<feature type="region of interest" description="Disordered" evidence="1">
    <location>
        <begin position="143"/>
        <end position="166"/>
    </location>
</feature>
<dbReference type="Proteomes" id="UP000572817">
    <property type="component" value="Unassembled WGS sequence"/>
</dbReference>
<protein>
    <submittedName>
        <fullName evidence="2">Uncharacterized protein</fullName>
    </submittedName>
</protein>
<feature type="compositionally biased region" description="Polar residues" evidence="1">
    <location>
        <begin position="149"/>
        <end position="159"/>
    </location>
</feature>
<feature type="compositionally biased region" description="Polar residues" evidence="1">
    <location>
        <begin position="211"/>
        <end position="224"/>
    </location>
</feature>
<evidence type="ECO:0000256" key="1">
    <source>
        <dbReference type="SAM" id="MobiDB-lite"/>
    </source>
</evidence>
<dbReference type="OrthoDB" id="4187949at2759"/>